<reference evidence="1 2" key="1">
    <citation type="submission" date="2016-08" db="EMBL/GenBank/DDBJ databases">
        <authorList>
            <person name="Seilhamer J.J."/>
        </authorList>
    </citation>
    <scope>NUCLEOTIDE SEQUENCE [LARGE SCALE GENOMIC DNA]</scope>
    <source>
        <strain evidence="1 2">CCBAU 10071</strain>
    </source>
</reference>
<evidence type="ECO:0000313" key="2">
    <source>
        <dbReference type="Proteomes" id="UP000183174"/>
    </source>
</evidence>
<accession>A0A1C3VKX5</accession>
<evidence type="ECO:0000313" key="1">
    <source>
        <dbReference type="EMBL" id="SCB28396.1"/>
    </source>
</evidence>
<proteinExistence type="predicted"/>
<dbReference type="AlphaFoldDB" id="A0A1C3VKX5"/>
<name>A0A1C3VKX5_9BRAD</name>
<protein>
    <submittedName>
        <fullName evidence="1">Uncharacterized protein</fullName>
    </submittedName>
</protein>
<dbReference type="RefSeq" id="WP_141697604.1">
    <property type="nucleotide sequence ID" value="NZ_FMAE01000004.1"/>
</dbReference>
<organism evidence="1 2">
    <name type="scientific">Bradyrhizobium yuanmingense</name>
    <dbReference type="NCBI Taxonomy" id="108015"/>
    <lineage>
        <taxon>Bacteria</taxon>
        <taxon>Pseudomonadati</taxon>
        <taxon>Pseudomonadota</taxon>
        <taxon>Alphaproteobacteria</taxon>
        <taxon>Hyphomicrobiales</taxon>
        <taxon>Nitrobacteraceae</taxon>
        <taxon>Bradyrhizobium</taxon>
    </lineage>
</organism>
<dbReference type="Proteomes" id="UP000183174">
    <property type="component" value="Unassembled WGS sequence"/>
</dbReference>
<sequence length="135" mass="14147">MTTIEVDIGPPYGTIAVNADTICAAIADPTSPDKLSNLLIDSAGGRSITALAAIANIGSMLGSNFVQFTAADQAKSVCFVNRMLWVSVAPHPQVTRVSQISFANRRPLSVAGQVANVLSLLRGKPGRTARRAARE</sequence>
<gene>
    <name evidence="1" type="ORF">GA0061099_1004150</name>
</gene>
<dbReference type="EMBL" id="FMAE01000004">
    <property type="protein sequence ID" value="SCB28396.1"/>
    <property type="molecule type" value="Genomic_DNA"/>
</dbReference>